<reference evidence="8 9" key="2">
    <citation type="submission" date="2018-12" db="EMBL/GenBank/DDBJ databases">
        <title>Rhizobacter gummiphilus sp. nov., a rubber-degrading bacterium isolated from the soil of a botanical garden in Japan.</title>
        <authorList>
            <person name="Shunsuke S.S."/>
        </authorList>
    </citation>
    <scope>NUCLEOTIDE SEQUENCE [LARGE SCALE GENOMIC DNA]</scope>
    <source>
        <strain evidence="8 9">S-16</strain>
    </source>
</reference>
<keyword evidence="5 6" id="KW-0472">Membrane</keyword>
<feature type="transmembrane region" description="Helical" evidence="6">
    <location>
        <begin position="155"/>
        <end position="179"/>
    </location>
</feature>
<dbReference type="Pfam" id="PF00892">
    <property type="entry name" value="EamA"/>
    <property type="match status" value="2"/>
</dbReference>
<evidence type="ECO:0000259" key="7">
    <source>
        <dbReference type="Pfam" id="PF00892"/>
    </source>
</evidence>
<dbReference type="RefSeq" id="WP_124543012.1">
    <property type="nucleotide sequence ID" value="NZ_QUSW01000008.1"/>
</dbReference>
<feature type="transmembrane region" description="Helical" evidence="6">
    <location>
        <begin position="224"/>
        <end position="242"/>
    </location>
</feature>
<keyword evidence="4 6" id="KW-1133">Transmembrane helix</keyword>
<dbReference type="InterPro" id="IPR037185">
    <property type="entry name" value="EmrE-like"/>
</dbReference>
<dbReference type="GO" id="GO:0005886">
    <property type="term" value="C:plasma membrane"/>
    <property type="evidence" value="ECO:0007669"/>
    <property type="project" value="UniProtKB-SubCell"/>
</dbReference>
<dbReference type="InterPro" id="IPR000620">
    <property type="entry name" value="EamA_dom"/>
</dbReference>
<feature type="transmembrane region" description="Helical" evidence="6">
    <location>
        <begin position="254"/>
        <end position="273"/>
    </location>
</feature>
<feature type="transmembrane region" description="Helical" evidence="6">
    <location>
        <begin position="38"/>
        <end position="61"/>
    </location>
</feature>
<feature type="transmembrane region" description="Helical" evidence="6">
    <location>
        <begin position="279"/>
        <end position="297"/>
    </location>
</feature>
<gene>
    <name evidence="8" type="ORF">DZC73_24510</name>
</gene>
<dbReference type="EMBL" id="QUSW01000008">
    <property type="protein sequence ID" value="RQP22165.1"/>
    <property type="molecule type" value="Genomic_DNA"/>
</dbReference>
<sequence length="307" mass="32209">MQSSPHASHHAPWLSYLSLASAMALVGTYVGFSKLLVVVFPVFLLAWLRFGIAAVAMLSWVKRSAAESPMSPHDRWLLFLESFLGNFLFSICMLFGVAMTSALAAGVIMAAIPGVVALLSTIFLKERISTRVALGIACAVGGIALVSLVKHEGAAGGSLVGNLLLVGAVFCEASYVVIGKRLTGNLSAKRISALVNLWGLALVTPFGLWQALHFDFSTVHASSWVLLLFYSLAASMFTVWLWMTGLRHVPASSAGVFTVMLPVSAATVGVLLLGEQFSAVQAAAYGLALAGVVLATWPGRGNGSAAV</sequence>
<evidence type="ECO:0000256" key="5">
    <source>
        <dbReference type="ARBA" id="ARBA00023136"/>
    </source>
</evidence>
<evidence type="ECO:0000256" key="2">
    <source>
        <dbReference type="ARBA" id="ARBA00022475"/>
    </source>
</evidence>
<evidence type="ECO:0000313" key="8">
    <source>
        <dbReference type="EMBL" id="RQP22165.1"/>
    </source>
</evidence>
<name>A0A3N7JT59_9BURK</name>
<comment type="caution">
    <text evidence="8">The sequence shown here is derived from an EMBL/GenBank/DDBJ whole genome shotgun (WGS) entry which is preliminary data.</text>
</comment>
<evidence type="ECO:0000256" key="6">
    <source>
        <dbReference type="SAM" id="Phobius"/>
    </source>
</evidence>
<dbReference type="PANTHER" id="PTHR42920:SF5">
    <property type="entry name" value="EAMA DOMAIN-CONTAINING PROTEIN"/>
    <property type="match status" value="1"/>
</dbReference>
<feature type="transmembrane region" description="Helical" evidence="6">
    <location>
        <begin position="103"/>
        <end position="124"/>
    </location>
</feature>
<evidence type="ECO:0000256" key="4">
    <source>
        <dbReference type="ARBA" id="ARBA00022989"/>
    </source>
</evidence>
<feature type="transmembrane region" description="Helical" evidence="6">
    <location>
        <begin position="76"/>
        <end position="97"/>
    </location>
</feature>
<dbReference type="PANTHER" id="PTHR42920">
    <property type="entry name" value="OS03G0707200 PROTEIN-RELATED"/>
    <property type="match status" value="1"/>
</dbReference>
<keyword evidence="2" id="KW-1003">Cell membrane</keyword>
<evidence type="ECO:0000256" key="1">
    <source>
        <dbReference type="ARBA" id="ARBA00004651"/>
    </source>
</evidence>
<accession>A0A3N7JT59</accession>
<feature type="transmembrane region" description="Helical" evidence="6">
    <location>
        <begin position="12"/>
        <end position="32"/>
    </location>
</feature>
<feature type="domain" description="EamA" evidence="7">
    <location>
        <begin position="15"/>
        <end position="147"/>
    </location>
</feature>
<dbReference type="OrthoDB" id="8586862at2"/>
<proteinExistence type="predicted"/>
<dbReference type="AlphaFoldDB" id="A0A3N7JT59"/>
<dbReference type="SUPFAM" id="SSF103481">
    <property type="entry name" value="Multidrug resistance efflux transporter EmrE"/>
    <property type="match status" value="2"/>
</dbReference>
<keyword evidence="3 6" id="KW-0812">Transmembrane</keyword>
<evidence type="ECO:0000256" key="3">
    <source>
        <dbReference type="ARBA" id="ARBA00022692"/>
    </source>
</evidence>
<feature type="transmembrane region" description="Helical" evidence="6">
    <location>
        <begin position="191"/>
        <end position="212"/>
    </location>
</feature>
<feature type="transmembrane region" description="Helical" evidence="6">
    <location>
        <begin position="131"/>
        <end position="149"/>
    </location>
</feature>
<evidence type="ECO:0000313" key="9">
    <source>
        <dbReference type="Proteomes" id="UP000267464"/>
    </source>
</evidence>
<dbReference type="Proteomes" id="UP000267464">
    <property type="component" value="Unassembled WGS sequence"/>
</dbReference>
<comment type="subcellular location">
    <subcellularLocation>
        <location evidence="1">Cell membrane</location>
        <topology evidence="1">Multi-pass membrane protein</topology>
    </subcellularLocation>
</comment>
<feature type="domain" description="EamA" evidence="7">
    <location>
        <begin position="160"/>
        <end position="296"/>
    </location>
</feature>
<keyword evidence="9" id="KW-1185">Reference proteome</keyword>
<reference evidence="8 9" key="1">
    <citation type="submission" date="2018-08" db="EMBL/GenBank/DDBJ databases">
        <authorList>
            <person name="Khan S.A."/>
            <person name="Jeon C.O."/>
            <person name="Chun B.H."/>
            <person name="Jeong S.E."/>
        </authorList>
    </citation>
    <scope>NUCLEOTIDE SEQUENCE [LARGE SCALE GENOMIC DNA]</scope>
    <source>
        <strain evidence="8 9">S-16</strain>
    </source>
</reference>
<organism evidence="8 9">
    <name type="scientific">Piscinibacter terrae</name>
    <dbReference type="NCBI Taxonomy" id="2496871"/>
    <lineage>
        <taxon>Bacteria</taxon>
        <taxon>Pseudomonadati</taxon>
        <taxon>Pseudomonadota</taxon>
        <taxon>Betaproteobacteria</taxon>
        <taxon>Burkholderiales</taxon>
        <taxon>Sphaerotilaceae</taxon>
        <taxon>Piscinibacter</taxon>
    </lineage>
</organism>
<dbReference type="InterPro" id="IPR051258">
    <property type="entry name" value="Diverse_Substrate_Transporter"/>
</dbReference>
<protein>
    <submittedName>
        <fullName evidence="8">DMT family transporter</fullName>
    </submittedName>
</protein>